<dbReference type="InterPro" id="IPR051398">
    <property type="entry name" value="Polysacch_Deacetylase"/>
</dbReference>
<dbReference type="Gene3D" id="3.20.20.370">
    <property type="entry name" value="Glycoside hydrolase/deacetylase"/>
    <property type="match status" value="1"/>
</dbReference>
<dbReference type="InterPro" id="IPR011330">
    <property type="entry name" value="Glyco_hydro/deAcase_b/a-brl"/>
</dbReference>
<keyword evidence="2" id="KW-1185">Reference proteome</keyword>
<comment type="caution">
    <text evidence="1">The sequence shown here is derived from an EMBL/GenBank/DDBJ whole genome shotgun (WGS) entry which is preliminary data.</text>
</comment>
<dbReference type="EMBL" id="VITY01000003">
    <property type="protein sequence ID" value="TWC05301.1"/>
    <property type="molecule type" value="Genomic_DNA"/>
</dbReference>
<dbReference type="PANTHER" id="PTHR34216">
    <property type="match status" value="1"/>
</dbReference>
<dbReference type="AlphaFoldDB" id="A0A560MF59"/>
<accession>A0A560MF59</accession>
<evidence type="ECO:0000313" key="1">
    <source>
        <dbReference type="EMBL" id="TWC05301.1"/>
    </source>
</evidence>
<dbReference type="Proteomes" id="UP000321304">
    <property type="component" value="Unassembled WGS sequence"/>
</dbReference>
<sequence length="384" mass="42427">MSTKSNKYWLGGVLGGGGNRLDGTGTGKGILAPDNRILRRARAELAYFSGAFRLREREAGGAGVILRFARVRPAQRGRFQPLQSQEITPAFLDRTIRGLKRWKYDIVGIDEACRRAVTMPERRRFACLSFDGASKDIVTHAYPVLARHGVPFTLYLPTAFPDGVGAAWWLVLEDIIAREGRISLVIDGRERHFVVSALSDKYELFDFLSGWLRKLSPPDLSYAVNDLARRYSADAARLSRSASLDWQDMATLAADPNVTFGSATVNYSVLSSLRDADAQREMAMGKAVAESALRRPVRHFAYPLGDRDAFARPHVVMAEEAGFASAVTTISGIVEAQGRTNLYALPRIAWDGRVRSLRILRVLLSGVMFAPVRPTRSAREQGAL</sequence>
<evidence type="ECO:0000313" key="2">
    <source>
        <dbReference type="Proteomes" id="UP000321304"/>
    </source>
</evidence>
<dbReference type="GO" id="GO:0005975">
    <property type="term" value="P:carbohydrate metabolic process"/>
    <property type="evidence" value="ECO:0007669"/>
    <property type="project" value="InterPro"/>
</dbReference>
<dbReference type="CDD" id="cd10968">
    <property type="entry name" value="CE4_Mlr8448_like_5s"/>
    <property type="match status" value="1"/>
</dbReference>
<dbReference type="PANTHER" id="PTHR34216:SF7">
    <property type="entry name" value="POLY-BETA-1,6-N-ACETYL-D-GLUCOSAMINE N-DEACETYLASE"/>
    <property type="match status" value="1"/>
</dbReference>
<dbReference type="SUPFAM" id="SSF88713">
    <property type="entry name" value="Glycoside hydrolase/deacetylase"/>
    <property type="match status" value="1"/>
</dbReference>
<organism evidence="1 2">
    <name type="scientific">Bradyrhizobium macuxiense</name>
    <dbReference type="NCBI Taxonomy" id="1755647"/>
    <lineage>
        <taxon>Bacteria</taxon>
        <taxon>Pseudomonadati</taxon>
        <taxon>Pseudomonadota</taxon>
        <taxon>Alphaproteobacteria</taxon>
        <taxon>Hyphomicrobiales</taxon>
        <taxon>Nitrobacteraceae</taxon>
        <taxon>Bradyrhizobium</taxon>
    </lineage>
</organism>
<name>A0A560MF59_9BRAD</name>
<proteinExistence type="predicted"/>
<reference evidence="1 2" key="1">
    <citation type="submission" date="2019-06" db="EMBL/GenBank/DDBJ databases">
        <title>Genomic Encyclopedia of Type Strains, Phase IV (KMG-V): Genome sequencing to study the core and pangenomes of soil and plant-associated prokaryotes.</title>
        <authorList>
            <person name="Whitman W."/>
        </authorList>
    </citation>
    <scope>NUCLEOTIDE SEQUENCE [LARGE SCALE GENOMIC DNA]</scope>
    <source>
        <strain evidence="1 2">BR 10355</strain>
    </source>
</reference>
<protein>
    <submittedName>
        <fullName evidence="1">Peptidoglycan/xylan/chitin deacetylase (PgdA/CDA1 family)</fullName>
    </submittedName>
</protein>
<dbReference type="STRING" id="1755647.AS156_21275"/>
<gene>
    <name evidence="1" type="ORF">FBZ93_103315</name>
</gene>